<dbReference type="Gene3D" id="2.50.20.10">
    <property type="entry name" value="Lipoprotein localisation LolA/LolB/LppX"/>
    <property type="match status" value="1"/>
</dbReference>
<reference evidence="2 3" key="1">
    <citation type="submission" date="2019-02" db="EMBL/GenBank/DDBJ databases">
        <title>Draft genome sequences of novel Actinobacteria.</title>
        <authorList>
            <person name="Sahin N."/>
            <person name="Ay H."/>
            <person name="Saygin H."/>
        </authorList>
    </citation>
    <scope>NUCLEOTIDE SEQUENCE [LARGE SCALE GENOMIC DNA]</scope>
    <source>
        <strain evidence="2 3">KC603</strain>
    </source>
</reference>
<organism evidence="2 3">
    <name type="scientific">Jiangella ureilytica</name>
    <dbReference type="NCBI Taxonomy" id="2530374"/>
    <lineage>
        <taxon>Bacteria</taxon>
        <taxon>Bacillati</taxon>
        <taxon>Actinomycetota</taxon>
        <taxon>Actinomycetes</taxon>
        <taxon>Jiangellales</taxon>
        <taxon>Jiangellaceae</taxon>
        <taxon>Jiangella</taxon>
    </lineage>
</organism>
<dbReference type="Proteomes" id="UP000295621">
    <property type="component" value="Unassembled WGS sequence"/>
</dbReference>
<dbReference type="AlphaFoldDB" id="A0A4R4REI2"/>
<evidence type="ECO:0000313" key="3">
    <source>
        <dbReference type="Proteomes" id="UP000295621"/>
    </source>
</evidence>
<dbReference type="SUPFAM" id="SSF89392">
    <property type="entry name" value="Prokaryotic lipoproteins and lipoprotein localization factors"/>
    <property type="match status" value="1"/>
</dbReference>
<protein>
    <recommendedName>
        <fullName evidence="4">DUF2092 domain-containing protein</fullName>
    </recommendedName>
</protein>
<evidence type="ECO:0000313" key="2">
    <source>
        <dbReference type="EMBL" id="TDC46813.1"/>
    </source>
</evidence>
<keyword evidence="3" id="KW-1185">Reference proteome</keyword>
<dbReference type="InterPro" id="IPR052944">
    <property type="entry name" value="Sporulation_related"/>
</dbReference>
<dbReference type="RefSeq" id="WP_131987891.1">
    <property type="nucleotide sequence ID" value="NZ_SMKL01000088.1"/>
</dbReference>
<evidence type="ECO:0008006" key="4">
    <source>
        <dbReference type="Google" id="ProtNLM"/>
    </source>
</evidence>
<feature type="region of interest" description="Disordered" evidence="1">
    <location>
        <begin position="274"/>
        <end position="304"/>
    </location>
</feature>
<dbReference type="PANTHER" id="PTHR37507">
    <property type="entry name" value="SPORULATION PROTEIN YDCC"/>
    <property type="match status" value="1"/>
</dbReference>
<accession>A0A4R4REI2</accession>
<dbReference type="EMBL" id="SMKL01000088">
    <property type="protein sequence ID" value="TDC46813.1"/>
    <property type="molecule type" value="Genomic_DNA"/>
</dbReference>
<proteinExistence type="predicted"/>
<gene>
    <name evidence="2" type="ORF">E1212_25945</name>
</gene>
<evidence type="ECO:0000256" key="1">
    <source>
        <dbReference type="SAM" id="MobiDB-lite"/>
    </source>
</evidence>
<comment type="caution">
    <text evidence="2">The sequence shown here is derived from an EMBL/GenBank/DDBJ whole genome shotgun (WGS) entry which is preliminary data.</text>
</comment>
<sequence>MPNSLLSTPARRWATGATVATVVVGAAVAGPLIAGADSDLPDRTAAELLVGLATIDVQPFAGTVVQSADLGLPALTGADATSLPTAALSLLNGSSTARIWYTDGDTYRFALQDDQSESDLLRNGQDLYFWSSEGSTASHVVVPEETPDDHGEGPFGGGGPFGGEGGPFGGEGLPEDMPSNLPTAAASLALGMIEPSTQVDVDGTATVAGRSAYELVLRPKDEQSLIGSIRLAVDGENSMPLRVQIFARDHSEPSFEVGFTSVSFDEPDASTYDFTPPPGTTVEEVQPGDLEDALPNHGTPDGTPDVGPDGHLDVAPSDVTTVGSGWTTVVVARDVNLDELTAGLEGDAAAIADAFIADLQDVSGAYGTGRALTSDLFTVLLLDDGRLLAGAVPLEVLEQAAQDPAAAL</sequence>
<dbReference type="PANTHER" id="PTHR37507:SF2">
    <property type="entry name" value="SPORULATION PROTEIN YDCC"/>
    <property type="match status" value="1"/>
</dbReference>
<feature type="region of interest" description="Disordered" evidence="1">
    <location>
        <begin position="144"/>
        <end position="172"/>
    </location>
</feature>
<name>A0A4R4REI2_9ACTN</name>
<dbReference type="OrthoDB" id="4822274at2"/>
<feature type="compositionally biased region" description="Gly residues" evidence="1">
    <location>
        <begin position="153"/>
        <end position="172"/>
    </location>
</feature>
<dbReference type="InterPro" id="IPR029046">
    <property type="entry name" value="LolA/LolB/LppX"/>
</dbReference>